<dbReference type="AlphaFoldDB" id="A0A8H5CAK3"/>
<comment type="caution">
    <text evidence="1">The sequence shown here is derived from an EMBL/GenBank/DDBJ whole genome shotgun (WGS) entry which is preliminary data.</text>
</comment>
<gene>
    <name evidence="1" type="ORF">D9757_014909</name>
</gene>
<evidence type="ECO:0000313" key="1">
    <source>
        <dbReference type="EMBL" id="KAF5338282.1"/>
    </source>
</evidence>
<dbReference type="EMBL" id="JAACJN010000578">
    <property type="protein sequence ID" value="KAF5338282.1"/>
    <property type="molecule type" value="Genomic_DNA"/>
</dbReference>
<evidence type="ECO:0000313" key="2">
    <source>
        <dbReference type="Proteomes" id="UP000518752"/>
    </source>
</evidence>
<dbReference type="Proteomes" id="UP000518752">
    <property type="component" value="Unassembled WGS sequence"/>
</dbReference>
<protein>
    <recommendedName>
        <fullName evidence="3">F-box domain-containing protein</fullName>
    </recommendedName>
</protein>
<sequence length="674" mass="77964">MDPIADRDDTWLDTGHPEMRLHEHDEYRALLDLTSKLSESARGESFLGDLDLSGRHQTRLDELMPLWSAYFRDFCALKQAATVSIQEETYQWDPRHAYKRTVYTVDEKVWVEFRLKWKIPRFYDLTELVNKAGKMVLDNATTGYIPELQLQIRLQKPFLKSPCGPKIQQKCLLDLPAEILDYIMSFASLDRLRLLSATCKRTPPDWLSLYFRELEAKSRQEAILKVRQQFLEDIDFIHSRPDILQQTRTVSFINEIRGRDDYDEGENVPLFYDLVDEAILRTLRTLGASNNLQDLAISSHNVGPEFFHVISQFTHLHKLNLISCRFDDTLTPTFYSTASKIDSIRILQFAHHTTNEDQEVIGWYLLFLFPNLRLFNIFTPSGTSLVLSPPPVEIHHCGIFHKLRYLSLSEFYHLPSLATWIHASRSRGPISLTHLKIECKWGLPDAEVITLLESLRTAPLQALSLEGLQNGNLILFESIADCLPDLLGLTLIRRENYRQSTSKHCPWPYASWEYAPIFARFTRLEYFCWNYRLLGDYLASPVALLVFEKQADHENRRLKTPIEGGEEHEKDEEIDWELWKHVHSSADEYGYDHAGRLFSAYCPTLKTIADFRGVHCAITRDEGGHIKYSSSDELPRARLDWDTLRGWGQLGYSIEDEIVAETDLEGGHVIAAVL</sequence>
<dbReference type="OrthoDB" id="3258311at2759"/>
<organism evidence="1 2">
    <name type="scientific">Collybiopsis confluens</name>
    <dbReference type="NCBI Taxonomy" id="2823264"/>
    <lineage>
        <taxon>Eukaryota</taxon>
        <taxon>Fungi</taxon>
        <taxon>Dikarya</taxon>
        <taxon>Basidiomycota</taxon>
        <taxon>Agaricomycotina</taxon>
        <taxon>Agaricomycetes</taxon>
        <taxon>Agaricomycetidae</taxon>
        <taxon>Agaricales</taxon>
        <taxon>Marasmiineae</taxon>
        <taxon>Omphalotaceae</taxon>
        <taxon>Collybiopsis</taxon>
    </lineage>
</organism>
<name>A0A8H5CAK3_9AGAR</name>
<accession>A0A8H5CAK3</accession>
<proteinExistence type="predicted"/>
<dbReference type="Gene3D" id="3.80.10.10">
    <property type="entry name" value="Ribonuclease Inhibitor"/>
    <property type="match status" value="1"/>
</dbReference>
<keyword evidence="2" id="KW-1185">Reference proteome</keyword>
<dbReference type="SUPFAM" id="SSF52047">
    <property type="entry name" value="RNI-like"/>
    <property type="match status" value="1"/>
</dbReference>
<evidence type="ECO:0008006" key="3">
    <source>
        <dbReference type="Google" id="ProtNLM"/>
    </source>
</evidence>
<reference evidence="1 2" key="1">
    <citation type="journal article" date="2020" name="ISME J.">
        <title>Uncovering the hidden diversity of litter-decomposition mechanisms in mushroom-forming fungi.</title>
        <authorList>
            <person name="Floudas D."/>
            <person name="Bentzer J."/>
            <person name="Ahren D."/>
            <person name="Johansson T."/>
            <person name="Persson P."/>
            <person name="Tunlid A."/>
        </authorList>
    </citation>
    <scope>NUCLEOTIDE SEQUENCE [LARGE SCALE GENOMIC DNA]</scope>
    <source>
        <strain evidence="1 2">CBS 406.79</strain>
    </source>
</reference>
<dbReference type="InterPro" id="IPR032675">
    <property type="entry name" value="LRR_dom_sf"/>
</dbReference>